<evidence type="ECO:0000256" key="4">
    <source>
        <dbReference type="ARBA" id="ARBA00012671"/>
    </source>
</evidence>
<feature type="domain" description="Glycosyltransferase family 18 catalytic" evidence="14">
    <location>
        <begin position="44"/>
        <end position="222"/>
    </location>
</feature>
<evidence type="ECO:0000256" key="9">
    <source>
        <dbReference type="ARBA" id="ARBA00022989"/>
    </source>
</evidence>
<comment type="similarity">
    <text evidence="3">Belongs to the glycosyltransferase 18 family.</text>
</comment>
<gene>
    <name evidence="15" type="ORF">SUZIE_169270</name>
</gene>
<dbReference type="GO" id="GO:0000139">
    <property type="term" value="C:Golgi membrane"/>
    <property type="evidence" value="ECO:0007669"/>
    <property type="project" value="UniProtKB-SubCell"/>
</dbReference>
<reference evidence="15" key="1">
    <citation type="submission" date="2020-03" db="EMBL/GenBank/DDBJ databases">
        <title>Studies in the Genomics of Life Span.</title>
        <authorList>
            <person name="Glass D."/>
        </authorList>
    </citation>
    <scope>NUCLEOTIDE SEQUENCE</scope>
    <source>
        <strain evidence="15">SUZIE</strain>
        <tissue evidence="15">Muscle</tissue>
    </source>
</reference>
<dbReference type="EMBL" id="JAATJV010382981">
    <property type="protein sequence ID" value="MBZ3882704.1"/>
    <property type="molecule type" value="Genomic_DNA"/>
</dbReference>
<keyword evidence="11" id="KW-0472">Membrane</keyword>
<dbReference type="GO" id="GO:0030144">
    <property type="term" value="F:alpha-1,6-mannosylglycoprotein 6-beta-N-acetylglucosaminyltransferase activity"/>
    <property type="evidence" value="ECO:0007669"/>
    <property type="project" value="UniProtKB-EC"/>
</dbReference>
<dbReference type="Pfam" id="PF15024">
    <property type="entry name" value="Glyco_transf_18"/>
    <property type="match status" value="1"/>
</dbReference>
<accession>A0AA41T457</accession>
<keyword evidence="10" id="KW-0333">Golgi apparatus</keyword>
<sequence length="237" mass="26674">MEIHSTMYYESQRLPKVSAFVKNHSLLLQPVFQQLLCKAKMRTSTHCVLQHPYAENFIGKPHVWTVDYNLEESKAAIKTIMETQNFCAAPSPAPPGTSASQSPFILVPKTTHLEWAQKVSMVPGAWPPPHLLWAWLAATRRACIDTCLHHGLVCEPSFFPFLNSQEAFLQLQLPCDITKREMHHLYPALAQPGQECYLQKQKESLLSSCAGSSTKYQRLCPCCDFLKGQVALCQGCL</sequence>
<evidence type="ECO:0000256" key="12">
    <source>
        <dbReference type="ARBA" id="ARBA00023180"/>
    </source>
</evidence>
<dbReference type="EC" id="2.4.1.155" evidence="4"/>
<organism evidence="15 16">
    <name type="scientific">Sciurus carolinensis</name>
    <name type="common">Eastern gray squirrel</name>
    <dbReference type="NCBI Taxonomy" id="30640"/>
    <lineage>
        <taxon>Eukaryota</taxon>
        <taxon>Metazoa</taxon>
        <taxon>Chordata</taxon>
        <taxon>Craniata</taxon>
        <taxon>Vertebrata</taxon>
        <taxon>Euteleostomi</taxon>
        <taxon>Mammalia</taxon>
        <taxon>Eutheria</taxon>
        <taxon>Euarchontoglires</taxon>
        <taxon>Glires</taxon>
        <taxon>Rodentia</taxon>
        <taxon>Sciuromorpha</taxon>
        <taxon>Sciuridae</taxon>
        <taxon>Sciurinae</taxon>
        <taxon>Sciurini</taxon>
        <taxon>Sciurus</taxon>
    </lineage>
</organism>
<evidence type="ECO:0000256" key="13">
    <source>
        <dbReference type="ARBA" id="ARBA00048243"/>
    </source>
</evidence>
<evidence type="ECO:0000256" key="11">
    <source>
        <dbReference type="ARBA" id="ARBA00023136"/>
    </source>
</evidence>
<evidence type="ECO:0000256" key="1">
    <source>
        <dbReference type="ARBA" id="ARBA00004323"/>
    </source>
</evidence>
<dbReference type="GO" id="GO:0006487">
    <property type="term" value="P:protein N-linked glycosylation"/>
    <property type="evidence" value="ECO:0007669"/>
    <property type="project" value="TreeGrafter"/>
</dbReference>
<evidence type="ECO:0000256" key="8">
    <source>
        <dbReference type="ARBA" id="ARBA00022968"/>
    </source>
</evidence>
<dbReference type="PANTHER" id="PTHR15075:SF6">
    <property type="entry name" value="ALPHA-1,6-MANNOSYLGLYCOPROTEIN 6-BETA-N-ACETYLGLUCOSAMINYLTRANSFERASE B"/>
    <property type="match status" value="1"/>
</dbReference>
<evidence type="ECO:0000313" key="15">
    <source>
        <dbReference type="EMBL" id="MBZ3882704.1"/>
    </source>
</evidence>
<comment type="pathway">
    <text evidence="2">Protein modification; protein glycosylation.</text>
</comment>
<dbReference type="InterPro" id="IPR052105">
    <property type="entry name" value="MGAT5_Glycosyltransferase"/>
</dbReference>
<keyword evidence="5" id="KW-0328">Glycosyltransferase</keyword>
<dbReference type="AlphaFoldDB" id="A0AA41T457"/>
<evidence type="ECO:0000256" key="5">
    <source>
        <dbReference type="ARBA" id="ARBA00022676"/>
    </source>
</evidence>
<protein>
    <recommendedName>
        <fullName evidence="4">alpha-1,6-mannosyl-glycoprotein 6-beta-N-acetylglucosaminyltransferase</fullName>
        <ecNumber evidence="4">2.4.1.155</ecNumber>
    </recommendedName>
</protein>
<keyword evidence="12" id="KW-0325">Glycoprotein</keyword>
<keyword evidence="9" id="KW-1133">Transmembrane helix</keyword>
<evidence type="ECO:0000256" key="3">
    <source>
        <dbReference type="ARBA" id="ARBA00007477"/>
    </source>
</evidence>
<comment type="catalytic activity">
    <reaction evidence="13">
        <text>N(4)-{beta-D-GlcNAc-(1-&gt;2)-[beta-D-GlcNAc-(1-&gt;4)]-alpha-D-Man-(1-&gt;3)-[beta-D-GlcNAc-(1-&gt;2)-alpha-D-Man-(1-&gt;6)]-beta-D-Man-(1-&gt;4)-beta-D-GlcNAc-(1-&gt;4)-beta-D-GlcNAc}-L-asparaginyl-[protein] + UDP-N-acetyl-alpha-D-glucosamine = N(4)-{beta-D-GlcNAc-(1-&gt;2)-[beta-D-GlcNAc-(1-&gt;4)]-alpha-D-Man-(1-&gt;3)-[beta-D-GlcNAc-(1-&gt;2)-[beta-D-GlcNAc-(1-&gt;6)]-alpha-D-Man-(1-&gt;6)]-beta-D-Man-(1-&gt;4)-beta-D-GlcNAc-(1-&gt;4)-beta-D-GlcNAc}-L-asparaginyl-[protein] + UDP + H(+)</text>
        <dbReference type="Rhea" id="RHEA:16921"/>
        <dbReference type="Rhea" id="RHEA-COMP:14374"/>
        <dbReference type="Rhea" id="RHEA-COMP:14377"/>
        <dbReference type="ChEBI" id="CHEBI:15378"/>
        <dbReference type="ChEBI" id="CHEBI:57705"/>
        <dbReference type="ChEBI" id="CHEBI:58223"/>
        <dbReference type="ChEBI" id="CHEBI:139507"/>
        <dbReference type="ChEBI" id="CHEBI:139510"/>
        <dbReference type="EC" id="2.4.1.155"/>
    </reaction>
</comment>
<keyword evidence="8" id="KW-0735">Signal-anchor</keyword>
<keyword evidence="6" id="KW-0808">Transferase</keyword>
<evidence type="ECO:0000313" key="16">
    <source>
        <dbReference type="Proteomes" id="UP001166674"/>
    </source>
</evidence>
<evidence type="ECO:0000259" key="14">
    <source>
        <dbReference type="Pfam" id="PF15024"/>
    </source>
</evidence>
<dbReference type="PANTHER" id="PTHR15075">
    <property type="entry name" value="ALPHA-MANNOSIDE BETA-1,6-N-ACETYLGLUCOSAMINYLTRANSFERASE"/>
    <property type="match status" value="1"/>
</dbReference>
<keyword evidence="7" id="KW-0812">Transmembrane</keyword>
<dbReference type="InterPro" id="IPR026116">
    <property type="entry name" value="GT18_cat"/>
</dbReference>
<comment type="caution">
    <text evidence="15">The sequence shown here is derived from an EMBL/GenBank/DDBJ whole genome shotgun (WGS) entry which is preliminary data.</text>
</comment>
<evidence type="ECO:0000256" key="6">
    <source>
        <dbReference type="ARBA" id="ARBA00022679"/>
    </source>
</evidence>
<evidence type="ECO:0000256" key="7">
    <source>
        <dbReference type="ARBA" id="ARBA00022692"/>
    </source>
</evidence>
<comment type="subcellular location">
    <subcellularLocation>
        <location evidence="1">Golgi apparatus membrane</location>
        <topology evidence="1">Single-pass type II membrane protein</topology>
    </subcellularLocation>
</comment>
<proteinExistence type="inferred from homology"/>
<dbReference type="Proteomes" id="UP001166674">
    <property type="component" value="Unassembled WGS sequence"/>
</dbReference>
<keyword evidence="16" id="KW-1185">Reference proteome</keyword>
<name>A0AA41T457_SCICA</name>
<evidence type="ECO:0000256" key="10">
    <source>
        <dbReference type="ARBA" id="ARBA00023034"/>
    </source>
</evidence>
<evidence type="ECO:0000256" key="2">
    <source>
        <dbReference type="ARBA" id="ARBA00004922"/>
    </source>
</evidence>